<evidence type="ECO:0000256" key="1">
    <source>
        <dbReference type="ARBA" id="ARBA00022478"/>
    </source>
</evidence>
<dbReference type="InterPro" id="IPR034151">
    <property type="entry name" value="TOPRIM_DnaG_bac"/>
</dbReference>
<dbReference type="InterPro" id="IPR006171">
    <property type="entry name" value="TOPRIM_dom"/>
</dbReference>
<evidence type="ECO:0000313" key="16">
    <source>
        <dbReference type="EMBL" id="MBM6929085.1"/>
    </source>
</evidence>
<comment type="similarity">
    <text evidence="12 13">Belongs to the DnaG primase family.</text>
</comment>
<dbReference type="SMART" id="SM00493">
    <property type="entry name" value="TOPRIM"/>
    <property type="match status" value="1"/>
</dbReference>
<evidence type="ECO:0000256" key="3">
    <source>
        <dbReference type="ARBA" id="ARBA00022679"/>
    </source>
</evidence>
<evidence type="ECO:0000256" key="2">
    <source>
        <dbReference type="ARBA" id="ARBA00022515"/>
    </source>
</evidence>
<dbReference type="SMART" id="SM00400">
    <property type="entry name" value="ZnF_CHCC"/>
    <property type="match status" value="1"/>
</dbReference>
<name>A0ABS2GTA8_9BURK</name>
<dbReference type="Pfam" id="PF13662">
    <property type="entry name" value="Toprim_4"/>
    <property type="match status" value="1"/>
</dbReference>
<dbReference type="InterPro" id="IPR030846">
    <property type="entry name" value="DnaG_bac"/>
</dbReference>
<evidence type="ECO:0000259" key="15">
    <source>
        <dbReference type="PROSITE" id="PS50880"/>
    </source>
</evidence>
<protein>
    <recommendedName>
        <fullName evidence="12 13">DNA primase</fullName>
        <ecNumber evidence="12">2.7.7.101</ecNumber>
    </recommendedName>
</protein>
<comment type="function">
    <text evidence="12 13">RNA polymerase that catalyzes the synthesis of short RNA molecules used as primers for DNA polymerase during DNA replication.</text>
</comment>
<evidence type="ECO:0000313" key="17">
    <source>
        <dbReference type="Proteomes" id="UP000777002"/>
    </source>
</evidence>
<dbReference type="NCBIfam" id="TIGR01391">
    <property type="entry name" value="dnaG"/>
    <property type="match status" value="1"/>
</dbReference>
<dbReference type="InterPro" id="IPR036977">
    <property type="entry name" value="DNA_primase_Znf_CHC2"/>
</dbReference>
<evidence type="ECO:0000256" key="12">
    <source>
        <dbReference type="HAMAP-Rule" id="MF_00974"/>
    </source>
</evidence>
<keyword evidence="6 12" id="KW-0479">Metal-binding</keyword>
<reference evidence="16 17" key="1">
    <citation type="journal article" date="2021" name="Sci. Rep.">
        <title>The distribution of antibiotic resistance genes in chicken gut microbiota commensals.</title>
        <authorList>
            <person name="Juricova H."/>
            <person name="Matiasovicova J."/>
            <person name="Kubasova T."/>
            <person name="Cejkova D."/>
            <person name="Rychlik I."/>
        </authorList>
    </citation>
    <scope>NUCLEOTIDE SEQUENCE [LARGE SCALE GENOMIC DNA]</scope>
    <source>
        <strain evidence="16 17">An562</strain>
    </source>
</reference>
<keyword evidence="5 12" id="KW-0235">DNA replication</keyword>
<evidence type="ECO:0000256" key="4">
    <source>
        <dbReference type="ARBA" id="ARBA00022695"/>
    </source>
</evidence>
<organism evidence="16 17">
    <name type="scientific">Parasutterella secunda</name>
    <dbReference type="NCBI Taxonomy" id="626947"/>
    <lineage>
        <taxon>Bacteria</taxon>
        <taxon>Pseudomonadati</taxon>
        <taxon>Pseudomonadota</taxon>
        <taxon>Betaproteobacteria</taxon>
        <taxon>Burkholderiales</taxon>
        <taxon>Sutterellaceae</taxon>
        <taxon>Parasutterella</taxon>
    </lineage>
</organism>
<dbReference type="InterPro" id="IPR002694">
    <property type="entry name" value="Znf_CHC2"/>
</dbReference>
<dbReference type="InterPro" id="IPR013264">
    <property type="entry name" value="DNAG_N"/>
</dbReference>
<keyword evidence="9" id="KW-0460">Magnesium</keyword>
<dbReference type="Pfam" id="PF01807">
    <property type="entry name" value="Zn_ribbon_DnaG"/>
    <property type="match status" value="1"/>
</dbReference>
<evidence type="ECO:0000256" key="8">
    <source>
        <dbReference type="ARBA" id="ARBA00022833"/>
    </source>
</evidence>
<evidence type="ECO:0000256" key="10">
    <source>
        <dbReference type="ARBA" id="ARBA00023125"/>
    </source>
</evidence>
<comment type="catalytic activity">
    <reaction evidence="12">
        <text>ssDNA + n NTP = ssDNA/pppN(pN)n-1 hybrid + (n-1) diphosphate.</text>
        <dbReference type="EC" id="2.7.7.101"/>
    </reaction>
</comment>
<accession>A0ABS2GTA8</accession>
<keyword evidence="17" id="KW-1185">Reference proteome</keyword>
<dbReference type="Gene3D" id="3.90.580.10">
    <property type="entry name" value="Zinc finger, CHC2-type domain"/>
    <property type="match status" value="1"/>
</dbReference>
<dbReference type="Gene3D" id="3.40.1360.10">
    <property type="match status" value="1"/>
</dbReference>
<dbReference type="Gene3D" id="1.10.860.10">
    <property type="entry name" value="DNAb Helicase, Chain A"/>
    <property type="match status" value="1"/>
</dbReference>
<sequence>MSRTDIVQVIGRYVKLQHKGSNWMACCPFHKEKTPSFAVNPSKQFFKCFGCGEHGTAITFLMKFKGLSFPEAIKELADDLGMEVPEDRQAKVRQARAKTLTDYLAQAADFYHQNLFHDLHAIEYLKGRGITEETVNKFQLGLSPDGWQGLQEIFKDKAYDDPKLEESGLVIAKDGHRYDRFRSRVMYPIRNPRGQVIGFGARTMVAGEEPKYLNSPETPVYHKSQELYGLFEAREAIHKKGRAIVCEGYMDVIQMSQAGFLETVAALGTSITPEHVKKLFQLSDHVYFSFDGDAAGFKAARRAMESTLSIITDTQTAHFVLLPQDEDPDSLIKSQGPEAFEAQLRGAYPLSKFFVMDIVREVSQGRGLRTAEDRARAIAVAKPLLQRMSAQALRQLLVQELSSAVRMDPGELAALCGVTLLEVPQTAKPAQSQGYGRDTRQGERYRRPVRPVTTGPLFTNIKRRLLQCFVTHPAWLLKYSDQIEYEMLDTVDEWEEAIVRLWHLAQDHSKGEGFEQSQLTTGYLLSFMQGDPLYERVAELVSQEEVLQTPPEVAEYEIKCAFLKLEKAQLDAKISEILALEEQGEMVETGYLERLFRRRQDIHRSLVDESTQAVDFVLSNRLNS</sequence>
<evidence type="ECO:0000256" key="11">
    <source>
        <dbReference type="ARBA" id="ARBA00023163"/>
    </source>
</evidence>
<dbReference type="Proteomes" id="UP000777002">
    <property type="component" value="Unassembled WGS sequence"/>
</dbReference>
<proteinExistence type="inferred from homology"/>
<comment type="domain">
    <text evidence="12">Contains an N-terminal zinc-binding domain, a central core domain that contains the primase activity, and a C-terminal DnaB-binding domain.</text>
</comment>
<evidence type="ECO:0000256" key="5">
    <source>
        <dbReference type="ARBA" id="ARBA00022705"/>
    </source>
</evidence>
<dbReference type="SUPFAM" id="SSF56731">
    <property type="entry name" value="DNA primase core"/>
    <property type="match status" value="1"/>
</dbReference>
<comment type="cofactor">
    <cofactor evidence="12 13">
        <name>Zn(2+)</name>
        <dbReference type="ChEBI" id="CHEBI:29105"/>
    </cofactor>
    <text evidence="12 13">Binds 1 zinc ion per monomer.</text>
</comment>
<keyword evidence="1 12" id="KW-0240">DNA-directed RNA polymerase</keyword>
<keyword evidence="10 12" id="KW-0238">DNA-binding</keyword>
<dbReference type="PANTHER" id="PTHR30313">
    <property type="entry name" value="DNA PRIMASE"/>
    <property type="match status" value="1"/>
</dbReference>
<keyword evidence="14" id="KW-0175">Coiled coil</keyword>
<keyword evidence="11 12" id="KW-0804">Transcription</keyword>
<keyword evidence="3 12" id="KW-0808">Transferase</keyword>
<feature type="zinc finger region" description="CHC2-type" evidence="12">
    <location>
        <begin position="27"/>
        <end position="51"/>
    </location>
</feature>
<evidence type="ECO:0000256" key="9">
    <source>
        <dbReference type="ARBA" id="ARBA00022842"/>
    </source>
</evidence>
<keyword evidence="4 12" id="KW-0548">Nucleotidyltransferase</keyword>
<comment type="subunit">
    <text evidence="12">Monomer. Interacts with DnaB.</text>
</comment>
<dbReference type="InterPro" id="IPR019475">
    <property type="entry name" value="DNA_primase_DnaB-bd"/>
</dbReference>
<comment type="caution">
    <text evidence="16">The sequence shown here is derived from an EMBL/GenBank/DDBJ whole genome shotgun (WGS) entry which is preliminary data.</text>
</comment>
<dbReference type="Pfam" id="PF08275">
    <property type="entry name" value="DNAG_N"/>
    <property type="match status" value="1"/>
</dbReference>
<dbReference type="CDD" id="cd03364">
    <property type="entry name" value="TOPRIM_DnaG_primases"/>
    <property type="match status" value="1"/>
</dbReference>
<dbReference type="PANTHER" id="PTHR30313:SF2">
    <property type="entry name" value="DNA PRIMASE"/>
    <property type="match status" value="1"/>
</dbReference>
<dbReference type="InterPro" id="IPR006295">
    <property type="entry name" value="DNA_primase_DnaG"/>
</dbReference>
<dbReference type="PIRSF" id="PIRSF002811">
    <property type="entry name" value="DnaG"/>
    <property type="match status" value="1"/>
</dbReference>
<dbReference type="InterPro" id="IPR016136">
    <property type="entry name" value="DNA_helicase_N/primase_C"/>
</dbReference>
<dbReference type="Gene3D" id="1.20.50.20">
    <property type="entry name" value="DnaG, RNA polymerase domain, helical bundle"/>
    <property type="match status" value="1"/>
</dbReference>
<dbReference type="InterPro" id="IPR050219">
    <property type="entry name" value="DnaG_primase"/>
</dbReference>
<dbReference type="Pfam" id="PF10410">
    <property type="entry name" value="DnaB_bind"/>
    <property type="match status" value="1"/>
</dbReference>
<feature type="domain" description="Toprim" evidence="15">
    <location>
        <begin position="241"/>
        <end position="320"/>
    </location>
</feature>
<evidence type="ECO:0000256" key="7">
    <source>
        <dbReference type="ARBA" id="ARBA00022771"/>
    </source>
</evidence>
<feature type="coiled-coil region" evidence="14">
    <location>
        <begin position="553"/>
        <end position="583"/>
    </location>
</feature>
<keyword evidence="7 12" id="KW-0863">Zinc-finger</keyword>
<dbReference type="EMBL" id="JACJKX010000013">
    <property type="protein sequence ID" value="MBM6929085.1"/>
    <property type="molecule type" value="Genomic_DNA"/>
</dbReference>
<evidence type="ECO:0000256" key="14">
    <source>
        <dbReference type="SAM" id="Coils"/>
    </source>
</evidence>
<gene>
    <name evidence="12" type="primary">dnaG</name>
    <name evidence="16" type="ORF">H5985_07380</name>
</gene>
<dbReference type="PROSITE" id="PS50880">
    <property type="entry name" value="TOPRIM"/>
    <property type="match status" value="1"/>
</dbReference>
<keyword evidence="8 12" id="KW-0862">Zinc</keyword>
<evidence type="ECO:0000256" key="6">
    <source>
        <dbReference type="ARBA" id="ARBA00022723"/>
    </source>
</evidence>
<dbReference type="Gene3D" id="3.90.980.10">
    <property type="entry name" value="DNA primase, catalytic core, N-terminal domain"/>
    <property type="match status" value="1"/>
</dbReference>
<dbReference type="SUPFAM" id="SSF57783">
    <property type="entry name" value="Zinc beta-ribbon"/>
    <property type="match status" value="1"/>
</dbReference>
<dbReference type="EC" id="2.7.7.101" evidence="12"/>
<keyword evidence="2 12" id="KW-0639">Primosome</keyword>
<dbReference type="InterPro" id="IPR037068">
    <property type="entry name" value="DNA_primase_core_N_sf"/>
</dbReference>
<dbReference type="HAMAP" id="MF_00974">
    <property type="entry name" value="DNA_primase_DnaG"/>
    <property type="match status" value="1"/>
</dbReference>
<evidence type="ECO:0000256" key="13">
    <source>
        <dbReference type="PIRNR" id="PIRNR002811"/>
    </source>
</evidence>